<comment type="caution">
    <text evidence="2">The sequence shown here is derived from an EMBL/GenBank/DDBJ whole genome shotgun (WGS) entry which is preliminary data.</text>
</comment>
<dbReference type="AlphaFoldDB" id="A0AAV4LLQ6"/>
<feature type="region of interest" description="Disordered" evidence="1">
    <location>
        <begin position="111"/>
        <end position="146"/>
    </location>
</feature>
<feature type="region of interest" description="Disordered" evidence="1">
    <location>
        <begin position="549"/>
        <end position="603"/>
    </location>
</feature>
<feature type="region of interest" description="Disordered" evidence="1">
    <location>
        <begin position="180"/>
        <end position="200"/>
    </location>
</feature>
<dbReference type="Proteomes" id="UP001497744">
    <property type="component" value="Unassembled WGS sequence"/>
</dbReference>
<protein>
    <submittedName>
        <fullName evidence="2">Pyridine nucleotide transhydrogenase, putative</fullName>
    </submittedName>
</protein>
<gene>
    <name evidence="2" type="ORF">BcabD6B2_01780</name>
</gene>
<feature type="region of interest" description="Disordered" evidence="1">
    <location>
        <begin position="507"/>
        <end position="530"/>
    </location>
</feature>
<reference evidence="2 3" key="1">
    <citation type="submission" date="2021-06" db="EMBL/GenBank/DDBJ databases">
        <title>Genome sequence of Babesia caballi.</title>
        <authorList>
            <person name="Yamagishi J."/>
            <person name="Kidaka T."/>
            <person name="Ochi A."/>
        </authorList>
    </citation>
    <scope>NUCLEOTIDE SEQUENCE [LARGE SCALE GENOMIC DNA]</scope>
    <source>
        <strain evidence="2">USDA-D6B2</strain>
    </source>
</reference>
<evidence type="ECO:0000313" key="3">
    <source>
        <dbReference type="Proteomes" id="UP001497744"/>
    </source>
</evidence>
<sequence>MLFPEGSAEEYLGSVRAAATRRTSEKLYKHLVKRGSGYEVSLEEELPGSRVLWGELLMAGFVEKGDSGGRDRELYQRFHDGCLHPMAQEGYLLTYAQPYNLPPTIAFQPLRSQGSSHSLAGASSVSPQGSTSPVSRSASREPSPTGVTSIIDVEAHLRMTIGQFHDNGEGSIQKTVEEPVCSENESKNTPHHNVRRRTHDTRTWSSNQEHFEGPSMYTKSHRRLLSAIGRSAAAVRMWDHRGLCDVEARNCSVLWSSRLAALFTALAALDDVDGGAWCEQCEGLLALLRTSFPWQLRYLLRCMKRYEDVEALYGSLVQGQAAFYQNGDALVGAYYGHMANGVGYASERQEQADANRLTQILAGWLTDARIHHFLEWFPHIRLHQLIFTAIMQLAPRSGAEPMDRGILELFSESAVSFMLNSAMHVRLHASGRALHVPTEPAAASPEVHGGGLRQGGLLDGLAGGRVDGGALQRRGGAVFGPRGALPLARLDELRGVVGGGAAHALPHGGVSDVPGGAESPAPVPALGGHPVPAQVPRAAVAVGAELLLQGPCDEPPGGPADERAGAMRGGGGAAAPGDGRDPADDDEPCHRGRDGQQGGNLREPRAADSLDRARGAPDCVHAAAHLVAQNHDQGAQPECAAHVGRAHDLLLGGAHDAGDMERAARPF</sequence>
<evidence type="ECO:0000313" key="2">
    <source>
        <dbReference type="EMBL" id="GIX60743.1"/>
    </source>
</evidence>
<feature type="compositionally biased region" description="Polar residues" evidence="1">
    <location>
        <begin position="127"/>
        <end position="146"/>
    </location>
</feature>
<evidence type="ECO:0000256" key="1">
    <source>
        <dbReference type="SAM" id="MobiDB-lite"/>
    </source>
</evidence>
<dbReference type="RefSeq" id="XP_067712814.1">
    <property type="nucleotide sequence ID" value="XM_067856713.1"/>
</dbReference>
<feature type="compositionally biased region" description="Basic and acidic residues" evidence="1">
    <location>
        <begin position="578"/>
        <end position="594"/>
    </location>
</feature>
<feature type="compositionally biased region" description="Low complexity" evidence="1">
    <location>
        <begin position="112"/>
        <end position="126"/>
    </location>
</feature>
<feature type="compositionally biased region" description="Basic residues" evidence="1">
    <location>
        <begin position="189"/>
        <end position="199"/>
    </location>
</feature>
<keyword evidence="3" id="KW-1185">Reference proteome</keyword>
<name>A0AAV4LLQ6_BABCB</name>
<dbReference type="EMBL" id="BPLF01000001">
    <property type="protein sequence ID" value="GIX60743.1"/>
    <property type="molecule type" value="Genomic_DNA"/>
</dbReference>
<organism evidence="2 3">
    <name type="scientific">Babesia caballi</name>
    <dbReference type="NCBI Taxonomy" id="5871"/>
    <lineage>
        <taxon>Eukaryota</taxon>
        <taxon>Sar</taxon>
        <taxon>Alveolata</taxon>
        <taxon>Apicomplexa</taxon>
        <taxon>Aconoidasida</taxon>
        <taxon>Piroplasmida</taxon>
        <taxon>Babesiidae</taxon>
        <taxon>Babesia</taxon>
    </lineage>
</organism>
<proteinExistence type="predicted"/>
<dbReference type="GeneID" id="94192226"/>
<accession>A0AAV4LLQ6</accession>